<dbReference type="InterPro" id="IPR000535">
    <property type="entry name" value="MSP_dom"/>
</dbReference>
<dbReference type="InterPro" id="IPR053012">
    <property type="entry name" value="ER-organelle_contact"/>
</dbReference>
<dbReference type="AlphaFoldDB" id="A0ABD2P0I1"/>
<dbReference type="InterPro" id="IPR013783">
    <property type="entry name" value="Ig-like_fold"/>
</dbReference>
<evidence type="ECO:0000259" key="2">
    <source>
        <dbReference type="PROSITE" id="PS50202"/>
    </source>
</evidence>
<dbReference type="PANTHER" id="PTHR46384">
    <property type="entry name" value="MOTILE SPERM DOMAIN-CONTAINING PROTEIN 2"/>
    <property type="match status" value="1"/>
</dbReference>
<protein>
    <recommendedName>
        <fullName evidence="2">MSP domain-containing protein</fullName>
    </recommendedName>
</protein>
<dbReference type="Gene3D" id="2.60.40.10">
    <property type="entry name" value="Immunoglobulins"/>
    <property type="match status" value="1"/>
</dbReference>
<dbReference type="Gene3D" id="3.40.525.10">
    <property type="entry name" value="CRAL-TRIO lipid binding domain"/>
    <property type="match status" value="1"/>
</dbReference>
<name>A0ABD2P0I1_9CUCU</name>
<dbReference type="Proteomes" id="UP001516400">
    <property type="component" value="Unassembled WGS sequence"/>
</dbReference>
<gene>
    <name evidence="3" type="ORF">HHI36_018634</name>
</gene>
<dbReference type="EMBL" id="JABFTP020000165">
    <property type="protein sequence ID" value="KAL3284473.1"/>
    <property type="molecule type" value="Genomic_DNA"/>
</dbReference>
<dbReference type="SUPFAM" id="SSF52087">
    <property type="entry name" value="CRAL/TRIO domain"/>
    <property type="match status" value="1"/>
</dbReference>
<feature type="domain" description="MSP" evidence="2">
    <location>
        <begin position="98"/>
        <end position="217"/>
    </location>
</feature>
<dbReference type="Pfam" id="PF00635">
    <property type="entry name" value="Motile_Sperm"/>
    <property type="match status" value="1"/>
</dbReference>
<dbReference type="Pfam" id="PF00650">
    <property type="entry name" value="CRAL_TRIO"/>
    <property type="match status" value="1"/>
</dbReference>
<dbReference type="SUPFAM" id="SSF49354">
    <property type="entry name" value="PapD-like"/>
    <property type="match status" value="1"/>
</dbReference>
<dbReference type="PROSITE" id="PS50202">
    <property type="entry name" value="MSP"/>
    <property type="match status" value="1"/>
</dbReference>
<evidence type="ECO:0000313" key="3">
    <source>
        <dbReference type="EMBL" id="KAL3284473.1"/>
    </source>
</evidence>
<dbReference type="InterPro" id="IPR036865">
    <property type="entry name" value="CRAL-TRIO_dom_sf"/>
</dbReference>
<feature type="transmembrane region" description="Helical" evidence="1">
    <location>
        <begin position="260"/>
        <end position="280"/>
    </location>
</feature>
<evidence type="ECO:0000256" key="1">
    <source>
        <dbReference type="SAM" id="Phobius"/>
    </source>
</evidence>
<dbReference type="PANTHER" id="PTHR46384:SF1">
    <property type="entry name" value="MOTILE SPERM DOMAIN-CONTAINING PROTEIN 2"/>
    <property type="match status" value="1"/>
</dbReference>
<keyword evidence="4" id="KW-1185">Reference proteome</keyword>
<keyword evidence="1" id="KW-1133">Transmembrane helix</keyword>
<keyword evidence="1" id="KW-0472">Membrane</keyword>
<reference evidence="3 4" key="1">
    <citation type="journal article" date="2021" name="BMC Biol.">
        <title>Horizontally acquired antibacterial genes associated with adaptive radiation of ladybird beetles.</title>
        <authorList>
            <person name="Li H.S."/>
            <person name="Tang X.F."/>
            <person name="Huang Y.H."/>
            <person name="Xu Z.Y."/>
            <person name="Chen M.L."/>
            <person name="Du X.Y."/>
            <person name="Qiu B.Y."/>
            <person name="Chen P.T."/>
            <person name="Zhang W."/>
            <person name="Slipinski A."/>
            <person name="Escalona H.E."/>
            <person name="Waterhouse R.M."/>
            <person name="Zwick A."/>
            <person name="Pang H."/>
        </authorList>
    </citation>
    <scope>NUCLEOTIDE SEQUENCE [LARGE SCALE GENOMIC DNA]</scope>
    <source>
        <strain evidence="3">SYSU2018</strain>
    </source>
</reference>
<sequence>MPWVLSAAFKVIKSWLPEKAVKKIKFVSKKDLKDWVPKDQALTCWGGEDDYTFSFVPEFSVKDEITISTNNRKVRFDDGTQMSEVGSTISTTGEDGALLSVSPEGLIKFSRDTDNECISNLVLQNISSSPVSFKVKTTSPEKFRVRPGYGCLSSGGKVVVTVCLLPAYRASNVAKDKFLILSTTVESIDLSNEELTNLWKNTSTKKGNQIHLRCAPLNDVAKNGSVVHTVPEVEPTITKLTATIRDMKESQKELYGSVKTLLYVQISLIVLLLAAILYLITSQNNHAPSLVEKSNSP</sequence>
<evidence type="ECO:0000313" key="4">
    <source>
        <dbReference type="Proteomes" id="UP001516400"/>
    </source>
</evidence>
<organism evidence="3 4">
    <name type="scientific">Cryptolaemus montrouzieri</name>
    <dbReference type="NCBI Taxonomy" id="559131"/>
    <lineage>
        <taxon>Eukaryota</taxon>
        <taxon>Metazoa</taxon>
        <taxon>Ecdysozoa</taxon>
        <taxon>Arthropoda</taxon>
        <taxon>Hexapoda</taxon>
        <taxon>Insecta</taxon>
        <taxon>Pterygota</taxon>
        <taxon>Neoptera</taxon>
        <taxon>Endopterygota</taxon>
        <taxon>Coleoptera</taxon>
        <taxon>Polyphaga</taxon>
        <taxon>Cucujiformia</taxon>
        <taxon>Coccinelloidea</taxon>
        <taxon>Coccinellidae</taxon>
        <taxon>Scymninae</taxon>
        <taxon>Scymnini</taxon>
        <taxon>Cryptolaemus</taxon>
    </lineage>
</organism>
<keyword evidence="1" id="KW-0812">Transmembrane</keyword>
<accession>A0ABD2P0I1</accession>
<dbReference type="InterPro" id="IPR001251">
    <property type="entry name" value="CRAL-TRIO_dom"/>
</dbReference>
<proteinExistence type="predicted"/>
<comment type="caution">
    <text evidence="3">The sequence shown here is derived from an EMBL/GenBank/DDBJ whole genome shotgun (WGS) entry which is preliminary data.</text>
</comment>
<dbReference type="CDD" id="cd00170">
    <property type="entry name" value="SEC14"/>
    <property type="match status" value="1"/>
</dbReference>
<dbReference type="InterPro" id="IPR008962">
    <property type="entry name" value="PapD-like_sf"/>
</dbReference>